<protein>
    <recommendedName>
        <fullName evidence="1">Transposase DDE domain-containing protein</fullName>
    </recommendedName>
</protein>
<sequence>MKNARNNMKAKALSRWDNIMLRKRFLIETVVDQLKSIFQMNTQSIVVYSAFC</sequence>
<evidence type="ECO:0000259" key="1">
    <source>
        <dbReference type="Pfam" id="PF13612"/>
    </source>
</evidence>
<name>U7R4T6_PHOTE</name>
<comment type="caution">
    <text evidence="2">The sequence shown here is derived from an EMBL/GenBank/DDBJ whole genome shotgun (WGS) entry which is preliminary data.</text>
</comment>
<reference evidence="2 3" key="1">
    <citation type="submission" date="2013-10" db="EMBL/GenBank/DDBJ databases">
        <title>Whole Genome Shotgun Sequence of Photorhabdus temperata J3.</title>
        <authorList>
            <person name="Park G.-S."/>
            <person name="Hong S.-J."/>
            <person name="Shin J.-H."/>
        </authorList>
    </citation>
    <scope>NUCLEOTIDE SEQUENCE [LARGE SCALE GENOMIC DNA]</scope>
    <source>
        <strain evidence="2 3">J3</strain>
    </source>
</reference>
<dbReference type="EMBL" id="AXDT01000055">
    <property type="protein sequence ID" value="ERT13806.1"/>
    <property type="molecule type" value="Genomic_DNA"/>
</dbReference>
<proteinExistence type="predicted"/>
<accession>U7R4T6</accession>
<evidence type="ECO:0000313" key="3">
    <source>
        <dbReference type="Proteomes" id="UP000017133"/>
    </source>
</evidence>
<dbReference type="InterPro" id="IPR025668">
    <property type="entry name" value="Tnp_DDE_dom"/>
</dbReference>
<feature type="domain" description="Transposase DDE" evidence="1">
    <location>
        <begin position="2"/>
        <end position="41"/>
    </location>
</feature>
<keyword evidence="3" id="KW-1185">Reference proteome</keyword>
<evidence type="ECO:0000313" key="2">
    <source>
        <dbReference type="EMBL" id="ERT13806.1"/>
    </source>
</evidence>
<gene>
    <name evidence="2" type="ORF">O185_06820</name>
</gene>
<dbReference type="Proteomes" id="UP000017133">
    <property type="component" value="Unassembled WGS sequence"/>
</dbReference>
<dbReference type="Pfam" id="PF13612">
    <property type="entry name" value="DDE_Tnp_1_3"/>
    <property type="match status" value="1"/>
</dbReference>
<dbReference type="AlphaFoldDB" id="U7R4T6"/>
<organism evidence="2 3">
    <name type="scientific">Photorhabdus temperata J3</name>
    <dbReference type="NCBI Taxonomy" id="1389415"/>
    <lineage>
        <taxon>Bacteria</taxon>
        <taxon>Pseudomonadati</taxon>
        <taxon>Pseudomonadota</taxon>
        <taxon>Gammaproteobacteria</taxon>
        <taxon>Enterobacterales</taxon>
        <taxon>Morganellaceae</taxon>
        <taxon>Photorhabdus</taxon>
    </lineage>
</organism>